<dbReference type="WBParaSite" id="ECPE_0001055401-mRNA-1">
    <property type="protein sequence ID" value="ECPE_0001055401-mRNA-1"/>
    <property type="gene ID" value="ECPE_0001055401"/>
</dbReference>
<feature type="transmembrane region" description="Helical" evidence="1">
    <location>
        <begin position="46"/>
        <end position="69"/>
    </location>
</feature>
<feature type="transmembrane region" description="Helical" evidence="1">
    <location>
        <begin position="6"/>
        <end position="34"/>
    </location>
</feature>
<evidence type="ECO:0000313" key="2">
    <source>
        <dbReference type="EMBL" id="VDP87184.1"/>
    </source>
</evidence>
<accession>A0A183AU87</accession>
<evidence type="ECO:0000256" key="1">
    <source>
        <dbReference type="SAM" id="Phobius"/>
    </source>
</evidence>
<proteinExistence type="predicted"/>
<keyword evidence="1" id="KW-0812">Transmembrane</keyword>
<organism evidence="4">
    <name type="scientific">Echinostoma caproni</name>
    <dbReference type="NCBI Taxonomy" id="27848"/>
    <lineage>
        <taxon>Eukaryota</taxon>
        <taxon>Metazoa</taxon>
        <taxon>Spiralia</taxon>
        <taxon>Lophotrochozoa</taxon>
        <taxon>Platyhelminthes</taxon>
        <taxon>Trematoda</taxon>
        <taxon>Digenea</taxon>
        <taxon>Plagiorchiida</taxon>
        <taxon>Echinostomata</taxon>
        <taxon>Echinostomatoidea</taxon>
        <taxon>Echinostomatidae</taxon>
        <taxon>Echinostoma</taxon>
    </lineage>
</organism>
<reference evidence="4" key="1">
    <citation type="submission" date="2016-06" db="UniProtKB">
        <authorList>
            <consortium name="WormBaseParasite"/>
        </authorList>
    </citation>
    <scope>IDENTIFICATION</scope>
</reference>
<dbReference type="EMBL" id="UZAN01049206">
    <property type="protein sequence ID" value="VDP87184.1"/>
    <property type="molecule type" value="Genomic_DNA"/>
</dbReference>
<dbReference type="AlphaFoldDB" id="A0A183AU87"/>
<evidence type="ECO:0000313" key="3">
    <source>
        <dbReference type="Proteomes" id="UP000272942"/>
    </source>
</evidence>
<keyword evidence="1" id="KW-0472">Membrane</keyword>
<evidence type="ECO:0000313" key="4">
    <source>
        <dbReference type="WBParaSite" id="ECPE_0001055401-mRNA-1"/>
    </source>
</evidence>
<dbReference type="PANTHER" id="PTHR46641">
    <property type="entry name" value="FMRFAMIDE RECEPTOR-RELATED"/>
    <property type="match status" value="1"/>
</dbReference>
<sequence>MVPPVDIGLMFYACVTPMVLLIGMVGNCLCLLVFRVKRLRSTPTGTSCATILSALSGADLLVLLCHVGPEWIQTGVPTLIHTIYRRPAPLPTEVNNWTRLAMNMMATMNVSRDQMMSRLSWPTTMLAADHLNNATPEAGSSHTLFLHQPGMFQLYIMISYVLRMMSVWLLVLFTIERYIGK</sequence>
<feature type="transmembrane region" description="Helical" evidence="1">
    <location>
        <begin position="154"/>
        <end position="175"/>
    </location>
</feature>
<dbReference type="Gene3D" id="1.20.1070.10">
    <property type="entry name" value="Rhodopsin 7-helix transmembrane proteins"/>
    <property type="match status" value="1"/>
</dbReference>
<protein>
    <submittedName>
        <fullName evidence="4">G_PROTEIN_RECEP_F1_2 domain-containing protein</fullName>
    </submittedName>
</protein>
<dbReference type="InterPro" id="IPR052954">
    <property type="entry name" value="GPCR-Ligand_Int"/>
</dbReference>
<name>A0A183AU87_9TREM</name>
<reference evidence="2 3" key="2">
    <citation type="submission" date="2018-11" db="EMBL/GenBank/DDBJ databases">
        <authorList>
            <consortium name="Pathogen Informatics"/>
        </authorList>
    </citation>
    <scope>NUCLEOTIDE SEQUENCE [LARGE SCALE GENOMIC DNA]</scope>
    <source>
        <strain evidence="2 3">Egypt</strain>
    </source>
</reference>
<dbReference type="Proteomes" id="UP000272942">
    <property type="component" value="Unassembled WGS sequence"/>
</dbReference>
<dbReference type="SUPFAM" id="SSF81321">
    <property type="entry name" value="Family A G protein-coupled receptor-like"/>
    <property type="match status" value="1"/>
</dbReference>
<keyword evidence="1" id="KW-1133">Transmembrane helix</keyword>
<keyword evidence="3" id="KW-1185">Reference proteome</keyword>
<dbReference type="OrthoDB" id="9990906at2759"/>
<gene>
    <name evidence="2" type="ORF">ECPE_LOCUS10522</name>
</gene>